<name>A0A438I8I2_VITVI</name>
<dbReference type="Proteomes" id="UP000288805">
    <property type="component" value="Unassembled WGS sequence"/>
</dbReference>
<dbReference type="InterPro" id="IPR025558">
    <property type="entry name" value="DUF4283"/>
</dbReference>
<dbReference type="PANTHER" id="PTHR34427:SF5">
    <property type="entry name" value="DUF4283 DOMAIN-CONTAINING PROTEIN"/>
    <property type="match status" value="1"/>
</dbReference>
<dbReference type="EMBL" id="QGNW01000132">
    <property type="protein sequence ID" value="RVW93012.1"/>
    <property type="molecule type" value="Genomic_DNA"/>
</dbReference>
<gene>
    <name evidence="2" type="ORF">CK203_032809</name>
</gene>
<dbReference type="InterPro" id="IPR036691">
    <property type="entry name" value="Endo/exonu/phosph_ase_sf"/>
</dbReference>
<sequence>MKIRRGLEKGEEGAGVTDLERKQYCIYIPKSKGGKKGWAAMAENLQILRRSINRKDNMQEEMIGGNMDVKRTFAEVVKRPICRDINSIQVKVWREEIHRNLEKLEYCVVGSWNPRSSDEGDLEKLGKFLASSWGLKGRLRLAKLERSRILLEFESLDEAQRVSLSGEKMMGGLRLSFEKCSGCREEEEQSNEVWVRIFGLPVSLWNPTVLRRVGDECGGFVAIDPQTVKLKELQWARILWELRPSVKKVRVDSRKWGEVRDDNLSCSVLHVDVESSIEKPEELLLSDEGTGRTERVMGREGIVDWAQQSMPMGYERRVYRLNLSGLKLKRVVKEGARPERLTNPKDGLMMGKGPTVKMEEARSSQSMAQNKGKRSLEKGSLLDCRIASNRSSLEGEHLIIWETEEIRKKREKVILLATDKALVEEAMRGGVFRSLWDARERNEVGPGMDGNGCWDLVEFNKDRNLARGVSGIQRGQIFKRSLEIVDWEEGQYSISCRFKNVEDEVVWVFTGVYGPFTKEERDCLWEKIGAVRGIWDEPWCLGGRVFTWSGGLNNQTWARLDRFLVSLSWLDQFNGVIQRRLARPVSDHFPILLEGGGLRRGPSHFRSTASYRLAAKIKELKQKLKVWNREVYGNLEGNKNVALQQVDYLDRVESERRLSLEETELKNEAKESYKKWVLLEESHWRQFSREIWLKEGDKNTGFFHRMANAHRNNNSLDKIKIDGVWLLEEQEVREGIANAYQQMLSEDLGWKADIGRIQLDQISQQEAENLEIPFFENEIHSALMEMNGDKASGPDGFTMAFWQVVRIL</sequence>
<evidence type="ECO:0000313" key="3">
    <source>
        <dbReference type="Proteomes" id="UP000288805"/>
    </source>
</evidence>
<comment type="caution">
    <text evidence="2">The sequence shown here is derived from an EMBL/GenBank/DDBJ whole genome shotgun (WGS) entry which is preliminary data.</text>
</comment>
<organism evidence="2 3">
    <name type="scientific">Vitis vinifera</name>
    <name type="common">Grape</name>
    <dbReference type="NCBI Taxonomy" id="29760"/>
    <lineage>
        <taxon>Eukaryota</taxon>
        <taxon>Viridiplantae</taxon>
        <taxon>Streptophyta</taxon>
        <taxon>Embryophyta</taxon>
        <taxon>Tracheophyta</taxon>
        <taxon>Spermatophyta</taxon>
        <taxon>Magnoliopsida</taxon>
        <taxon>eudicotyledons</taxon>
        <taxon>Gunneridae</taxon>
        <taxon>Pentapetalae</taxon>
        <taxon>rosids</taxon>
        <taxon>Vitales</taxon>
        <taxon>Vitaceae</taxon>
        <taxon>Viteae</taxon>
        <taxon>Vitis</taxon>
    </lineage>
</organism>
<dbReference type="AlphaFoldDB" id="A0A438I8I2"/>
<evidence type="ECO:0000313" key="2">
    <source>
        <dbReference type="EMBL" id="RVW93012.1"/>
    </source>
</evidence>
<evidence type="ECO:0000259" key="1">
    <source>
        <dbReference type="Pfam" id="PF14111"/>
    </source>
</evidence>
<dbReference type="SUPFAM" id="SSF56219">
    <property type="entry name" value="DNase I-like"/>
    <property type="match status" value="1"/>
</dbReference>
<protein>
    <recommendedName>
        <fullName evidence="1">DUF4283 domain-containing protein</fullName>
    </recommendedName>
</protein>
<feature type="domain" description="DUF4283" evidence="1">
    <location>
        <begin position="101"/>
        <end position="173"/>
    </location>
</feature>
<dbReference type="PANTHER" id="PTHR34427">
    <property type="entry name" value="DUF4283 DOMAIN PROTEIN"/>
    <property type="match status" value="1"/>
</dbReference>
<dbReference type="Gene3D" id="3.60.10.10">
    <property type="entry name" value="Endonuclease/exonuclease/phosphatase"/>
    <property type="match status" value="1"/>
</dbReference>
<reference evidence="2 3" key="1">
    <citation type="journal article" date="2018" name="PLoS Genet.">
        <title>Population sequencing reveals clonal diversity and ancestral inbreeding in the grapevine cultivar Chardonnay.</title>
        <authorList>
            <person name="Roach M.J."/>
            <person name="Johnson D.L."/>
            <person name="Bohlmann J."/>
            <person name="van Vuuren H.J."/>
            <person name="Jones S.J."/>
            <person name="Pretorius I.S."/>
            <person name="Schmidt S.A."/>
            <person name="Borneman A.R."/>
        </authorList>
    </citation>
    <scope>NUCLEOTIDE SEQUENCE [LARGE SCALE GENOMIC DNA]</scope>
    <source>
        <strain evidence="3">cv. Chardonnay</strain>
        <tissue evidence="2">Leaf</tissue>
    </source>
</reference>
<proteinExistence type="predicted"/>
<dbReference type="Pfam" id="PF14111">
    <property type="entry name" value="DUF4283"/>
    <property type="match status" value="1"/>
</dbReference>
<accession>A0A438I8I2</accession>